<keyword evidence="1" id="KW-0472">Membrane</keyword>
<keyword evidence="3" id="KW-1185">Reference proteome</keyword>
<gene>
    <name evidence="2" type="ORF">LAL4801_05698</name>
</gene>
<evidence type="ECO:0000313" key="3">
    <source>
        <dbReference type="Proteomes" id="UP000048926"/>
    </source>
</evidence>
<dbReference type="RefSeq" id="WP_055661288.1">
    <property type="nucleotide sequence ID" value="NZ_CXST01000006.1"/>
</dbReference>
<dbReference type="Proteomes" id="UP000048926">
    <property type="component" value="Unassembled WGS sequence"/>
</dbReference>
<name>A0A0M6YAW4_9HYPH</name>
<feature type="transmembrane region" description="Helical" evidence="1">
    <location>
        <begin position="298"/>
        <end position="322"/>
    </location>
</feature>
<dbReference type="EMBL" id="CXST01000006">
    <property type="protein sequence ID" value="CTQ47236.1"/>
    <property type="molecule type" value="Genomic_DNA"/>
</dbReference>
<keyword evidence="1" id="KW-0812">Transmembrane</keyword>
<proteinExistence type="predicted"/>
<dbReference type="AlphaFoldDB" id="A0A0M6YAW4"/>
<keyword evidence="1" id="KW-1133">Transmembrane helix</keyword>
<feature type="transmembrane region" description="Helical" evidence="1">
    <location>
        <begin position="407"/>
        <end position="428"/>
    </location>
</feature>
<reference evidence="3" key="1">
    <citation type="submission" date="2015-07" db="EMBL/GenBank/DDBJ databases">
        <authorList>
            <person name="Rodrigo-Torres Lidia"/>
            <person name="Arahal R.David."/>
        </authorList>
    </citation>
    <scope>NUCLEOTIDE SEQUENCE [LARGE SCALE GENOMIC DNA]</scope>
    <source>
        <strain evidence="3">CECT 4801</strain>
    </source>
</reference>
<accession>A0A0M6YAW4</accession>
<organism evidence="2 3">
    <name type="scientific">Roseibium aggregatum</name>
    <dbReference type="NCBI Taxonomy" id="187304"/>
    <lineage>
        <taxon>Bacteria</taxon>
        <taxon>Pseudomonadati</taxon>
        <taxon>Pseudomonadota</taxon>
        <taxon>Alphaproteobacteria</taxon>
        <taxon>Hyphomicrobiales</taxon>
        <taxon>Stappiaceae</taxon>
        <taxon>Roseibium</taxon>
    </lineage>
</organism>
<sequence length="435" mass="46872">MNSFNEDAIDLREKVERMLSFNSQQKAVLDRYMATGAVAPDDPIVWMIAFASKNEWSSAELSRRLEELPEKLTAILEEAATNALADKTAAVVALLEEVKSLLSAEAAKAPSPAPVLAIEEKSDTTSTAEGPKPFSVIDGIDDDADDLLAIDLDAFAADGTELAAALAGTQQKKTAVAAAPSPTDIPPPDHFEAIVDAIEAIKDTLESIAAGTSDLQGAVEHLSKTGKRVQGDIQDTGIAVVKQITKSTSGITEGVAKAIQTMPDRIAQETAIAVTPIIQELGDAYKNRLARAEVRKMVTVSVSAVAAIIVVLFLSVAGGFYFGQRTLSADANQWERVAGTDEGQLLLRMADNNDIVNAWNQCTGQRSFVYMNTRACNLPIYMDAPPLGLSPDQRFQIDPFTWAKTKFPFWVSLLFCFGLGGFVSWLTFGRKHNSY</sequence>
<protein>
    <submittedName>
        <fullName evidence="2">Uncharacterized protein</fullName>
    </submittedName>
</protein>
<evidence type="ECO:0000313" key="2">
    <source>
        <dbReference type="EMBL" id="CTQ47236.1"/>
    </source>
</evidence>
<evidence type="ECO:0000256" key="1">
    <source>
        <dbReference type="SAM" id="Phobius"/>
    </source>
</evidence>